<reference evidence="1" key="1">
    <citation type="submission" date="2023-05" db="EMBL/GenBank/DDBJ databases">
        <authorList>
            <consortium name="ELIXIR-Norway"/>
        </authorList>
    </citation>
    <scope>NUCLEOTIDE SEQUENCE</scope>
</reference>
<accession>A0AC59ZLW7</accession>
<dbReference type="EMBL" id="OX596114">
    <property type="protein sequence ID" value="CAN0459402.1"/>
    <property type="molecule type" value="Genomic_DNA"/>
</dbReference>
<evidence type="ECO:0000313" key="2">
    <source>
        <dbReference type="Proteomes" id="UP001162501"/>
    </source>
</evidence>
<evidence type="ECO:0000313" key="1">
    <source>
        <dbReference type="EMBL" id="CAN0459402.1"/>
    </source>
</evidence>
<reference evidence="1" key="2">
    <citation type="submission" date="2025-03" db="EMBL/GenBank/DDBJ databases">
        <authorList>
            <consortium name="ELIXIR-Norway"/>
            <consortium name="Elixir Norway"/>
        </authorList>
    </citation>
    <scope>NUCLEOTIDE SEQUENCE</scope>
</reference>
<name>A0AC59ZLW7_RANTA</name>
<proteinExistence type="predicted"/>
<dbReference type="Proteomes" id="UP001162501">
    <property type="component" value="Chromosome 30"/>
</dbReference>
<sequence length="101" mass="11329">MTVSQSCPTLQPHGLQSRQAPLSMGFSRQEYRSGLPFPLGDLPKPGIQPESPTLQTDSLPYKPPGKPLQVDRCMSTIQINALKFREYSILLFNTIVFRPIE</sequence>
<protein>
    <submittedName>
        <fullName evidence="1">Uncharacterized protein</fullName>
    </submittedName>
</protein>
<gene>
    <name evidence="1" type="ORF">MRATA1EN22A_LOCUS19907</name>
</gene>
<organism evidence="1 2">
    <name type="scientific">Rangifer tarandus platyrhynchus</name>
    <name type="common">Svalbard reindeer</name>
    <dbReference type="NCBI Taxonomy" id="3082113"/>
    <lineage>
        <taxon>Eukaryota</taxon>
        <taxon>Metazoa</taxon>
        <taxon>Chordata</taxon>
        <taxon>Craniata</taxon>
        <taxon>Vertebrata</taxon>
        <taxon>Euteleostomi</taxon>
        <taxon>Mammalia</taxon>
        <taxon>Eutheria</taxon>
        <taxon>Laurasiatheria</taxon>
        <taxon>Artiodactyla</taxon>
        <taxon>Ruminantia</taxon>
        <taxon>Pecora</taxon>
        <taxon>Cervidae</taxon>
        <taxon>Odocoileinae</taxon>
        <taxon>Rangifer</taxon>
    </lineage>
</organism>